<dbReference type="AlphaFoldDB" id="A0A7T3RCD8"/>
<accession>A0A7T3RCD8</accession>
<protein>
    <submittedName>
        <fullName evidence="1">Uncharacterized protein</fullName>
    </submittedName>
</protein>
<evidence type="ECO:0000313" key="1">
    <source>
        <dbReference type="EMBL" id="QQA00574.1"/>
    </source>
</evidence>
<name>A0A7T3RCD8_9SPIR</name>
<sequence length="87" mass="10025">MLNGLKTQEMFRKWFTNIDDDMQTLTEGITFAVCVHLPCVSQGYVFAYTLYTATGELHIFVNHGMEQFHLSSNEIENKKSVVYTDPE</sequence>
<dbReference type="Proteomes" id="UP000595224">
    <property type="component" value="Chromosome"/>
</dbReference>
<keyword evidence="2" id="KW-1185">Reference proteome</keyword>
<dbReference type="KEGG" id="tper:IWA51_09915"/>
<reference evidence="1 2" key="1">
    <citation type="submission" date="2020-11" db="EMBL/GenBank/DDBJ databases">
        <title>Treponema Peruensis nv. sp., first commensal Treponema isolated from human feces.</title>
        <authorList>
            <person name="Belkhou C."/>
            <person name="Raes J."/>
        </authorList>
    </citation>
    <scope>NUCLEOTIDE SEQUENCE [LARGE SCALE GENOMIC DNA]</scope>
    <source>
        <strain evidence="1 2">RCC2812</strain>
    </source>
</reference>
<evidence type="ECO:0000313" key="2">
    <source>
        <dbReference type="Proteomes" id="UP000595224"/>
    </source>
</evidence>
<dbReference type="RefSeq" id="WP_198442299.1">
    <property type="nucleotide sequence ID" value="NZ_CBCSHE010000047.1"/>
</dbReference>
<organism evidence="1 2">
    <name type="scientific">Treponema peruense</name>
    <dbReference type="NCBI Taxonomy" id="2787628"/>
    <lineage>
        <taxon>Bacteria</taxon>
        <taxon>Pseudomonadati</taxon>
        <taxon>Spirochaetota</taxon>
        <taxon>Spirochaetia</taxon>
        <taxon>Spirochaetales</taxon>
        <taxon>Treponemataceae</taxon>
        <taxon>Treponema</taxon>
    </lineage>
</organism>
<proteinExistence type="predicted"/>
<dbReference type="EMBL" id="CP064936">
    <property type="protein sequence ID" value="QQA00574.1"/>
    <property type="molecule type" value="Genomic_DNA"/>
</dbReference>
<gene>
    <name evidence="1" type="ORF">IWA51_09915</name>
</gene>